<sequence length="118" mass="13138">MEYHSKTSWQQMGESLGKQQGTIGSWKDHPEHSVFEDVLQQLLVHQDKSGSTAGCFEYHDDRAGRQDDHLSTRLQAIVGDLDELQQLSQKQLAQPCCCPVELTCGHLGTGAQILDDLC</sequence>
<proteinExistence type="predicted"/>
<evidence type="ECO:0000313" key="1">
    <source>
        <dbReference type="EMBL" id="CAK9872705.1"/>
    </source>
</evidence>
<accession>A0ABP1BCN8</accession>
<reference evidence="1" key="1">
    <citation type="submission" date="2024-03" db="EMBL/GenBank/DDBJ databases">
        <authorList>
            <consortium name="ELIXIR-Norway"/>
            <consortium name="Elixir Norway"/>
        </authorList>
    </citation>
    <scope>NUCLEOTIDE SEQUENCE</scope>
</reference>
<dbReference type="EMBL" id="OZ023704">
    <property type="protein sequence ID" value="CAK9872705.1"/>
    <property type="molecule type" value="Genomic_DNA"/>
</dbReference>
<evidence type="ECO:0000313" key="2">
    <source>
        <dbReference type="Proteomes" id="UP001497522"/>
    </source>
</evidence>
<name>A0ABP1BCN8_9BRYO</name>
<protein>
    <submittedName>
        <fullName evidence="1">Uncharacterized protein</fullName>
    </submittedName>
</protein>
<organism evidence="1 2">
    <name type="scientific">Sphagnum jensenii</name>
    <dbReference type="NCBI Taxonomy" id="128206"/>
    <lineage>
        <taxon>Eukaryota</taxon>
        <taxon>Viridiplantae</taxon>
        <taxon>Streptophyta</taxon>
        <taxon>Embryophyta</taxon>
        <taxon>Bryophyta</taxon>
        <taxon>Sphagnophytina</taxon>
        <taxon>Sphagnopsida</taxon>
        <taxon>Sphagnales</taxon>
        <taxon>Sphagnaceae</taxon>
        <taxon>Sphagnum</taxon>
    </lineage>
</organism>
<keyword evidence="2" id="KW-1185">Reference proteome</keyword>
<dbReference type="Proteomes" id="UP001497522">
    <property type="component" value="Chromosome 3"/>
</dbReference>
<gene>
    <name evidence="1" type="ORF">CSSPJE1EN2_LOCUS15275</name>
</gene>